<evidence type="ECO:0000256" key="3">
    <source>
        <dbReference type="SAM" id="Phobius"/>
    </source>
</evidence>
<gene>
    <name evidence="4" type="ORF">AQUCO_02600092v1</name>
</gene>
<accession>A0A2G5D7B4</accession>
<keyword evidence="5" id="KW-1185">Reference proteome</keyword>
<dbReference type="AlphaFoldDB" id="A0A2G5D7B4"/>
<dbReference type="Gene3D" id="1.20.5.1700">
    <property type="match status" value="1"/>
</dbReference>
<keyword evidence="3" id="KW-0812">Transmembrane</keyword>
<feature type="coiled-coil region" evidence="1">
    <location>
        <begin position="654"/>
        <end position="688"/>
    </location>
</feature>
<keyword evidence="3" id="KW-1133">Transmembrane helix</keyword>
<dbReference type="FunCoup" id="A0A2G5D7B4">
    <property type="interactions" value="419"/>
</dbReference>
<name>A0A2G5D7B4_AQUCA</name>
<feature type="compositionally biased region" description="Basic and acidic residues" evidence="2">
    <location>
        <begin position="18"/>
        <end position="30"/>
    </location>
</feature>
<feature type="region of interest" description="Disordered" evidence="2">
    <location>
        <begin position="1"/>
        <end position="37"/>
    </location>
</feature>
<feature type="coiled-coil region" evidence="1">
    <location>
        <begin position="349"/>
        <end position="404"/>
    </location>
</feature>
<feature type="coiled-coil region" evidence="1">
    <location>
        <begin position="209"/>
        <end position="306"/>
    </location>
</feature>
<feature type="transmembrane region" description="Helical" evidence="3">
    <location>
        <begin position="691"/>
        <end position="710"/>
    </location>
</feature>
<reference evidence="4 5" key="1">
    <citation type="submission" date="2017-09" db="EMBL/GenBank/DDBJ databases">
        <title>WGS assembly of Aquilegia coerulea Goldsmith.</title>
        <authorList>
            <person name="Hodges S."/>
            <person name="Kramer E."/>
            <person name="Nordborg M."/>
            <person name="Tomkins J."/>
            <person name="Borevitz J."/>
            <person name="Derieg N."/>
            <person name="Yan J."/>
            <person name="Mihaltcheva S."/>
            <person name="Hayes R.D."/>
            <person name="Rokhsar D."/>
        </authorList>
    </citation>
    <scope>NUCLEOTIDE SEQUENCE [LARGE SCALE GENOMIC DNA]</scope>
    <source>
        <strain evidence="5">cv. Goldsmith</strain>
    </source>
</reference>
<evidence type="ECO:0000256" key="2">
    <source>
        <dbReference type="SAM" id="MobiDB-lite"/>
    </source>
</evidence>
<feature type="coiled-coil region" evidence="1">
    <location>
        <begin position="443"/>
        <end position="600"/>
    </location>
</feature>
<keyword evidence="1" id="KW-0175">Coiled coil</keyword>
<evidence type="ECO:0000313" key="5">
    <source>
        <dbReference type="Proteomes" id="UP000230069"/>
    </source>
</evidence>
<organism evidence="4 5">
    <name type="scientific">Aquilegia coerulea</name>
    <name type="common">Rocky mountain columbine</name>
    <dbReference type="NCBI Taxonomy" id="218851"/>
    <lineage>
        <taxon>Eukaryota</taxon>
        <taxon>Viridiplantae</taxon>
        <taxon>Streptophyta</taxon>
        <taxon>Embryophyta</taxon>
        <taxon>Tracheophyta</taxon>
        <taxon>Spermatophyta</taxon>
        <taxon>Magnoliopsida</taxon>
        <taxon>Ranunculales</taxon>
        <taxon>Ranunculaceae</taxon>
        <taxon>Thalictroideae</taxon>
        <taxon>Aquilegia</taxon>
    </lineage>
</organism>
<protein>
    <submittedName>
        <fullName evidence="4">Uncharacterized protein</fullName>
    </submittedName>
</protein>
<evidence type="ECO:0000256" key="1">
    <source>
        <dbReference type="SAM" id="Coils"/>
    </source>
</evidence>
<evidence type="ECO:0000313" key="4">
    <source>
        <dbReference type="EMBL" id="PIA39392.1"/>
    </source>
</evidence>
<keyword evidence="3" id="KW-0472">Membrane</keyword>
<sequence>MAKKKTSSQQQQQQQENIPKEITNHQKRIESTTTTTATAAATTTRMNQNQNQNQNQIQIQNQNQNQDSGKLAHLKSLNSLLLKETVEKREQVDSLLKSKKELEIEIDLLKKQSDETQIQKSVMVEFVNQEIEQQKEQIWREKDELKGLLDEKIRQIDQVSCDFQRYRDDVEKDLGLKDSEIVMLKSSVVDLEKNNEVVKKEIERVGFEKDGVLEKKNELEKRIVELSREIVDVVKGREEIEKVKLEQDAEIEKLNKSVDVLNADLVSERGNLEKVVNEKDKIIKSLDVLTKEMERVKVQVLELEKCNSATEMELGKLRDERRGLMDERKEREIKFEGFVKEKAVIEQERAKEGIKIAGLEKEVERLQAALLNVQKEEENLRSVVVNLEKMNVEALEKQEQIQLEVDTLLGEKTEIQKSFELLMEERNSISKSLETATVQLEIKESKMVEIVNEKAAIEKLKNDKEVEIDNLHKQVFHLQSVVSTLEESCREQVEANAKVQAEARQYKDELKSVTVERDNVRNEMMWKAKEEERLKSEVLELEKRVVETKQELQQARIEQCHLSEEKEEMKACIETLTEDKGELQRMLVKAEEGIDDFQAKIKLSETSTGQALQMLKRTVELVCHPEDAETGGKEELAINSDEIDEQIQPFAAELETIRKAFKNKNGNVEDMNRQFESLKLSIVQAQKKKNIWAWLSSVSFVAGAVVAYAARVH</sequence>
<dbReference type="Proteomes" id="UP000230069">
    <property type="component" value="Unassembled WGS sequence"/>
</dbReference>
<dbReference type="EMBL" id="KZ305043">
    <property type="protein sequence ID" value="PIA39392.1"/>
    <property type="molecule type" value="Genomic_DNA"/>
</dbReference>
<proteinExistence type="predicted"/>
<feature type="coiled-coil region" evidence="1">
    <location>
        <begin position="92"/>
        <end position="151"/>
    </location>
</feature>
<dbReference type="OrthoDB" id="689590at2759"/>
<dbReference type="InParanoid" id="A0A2G5D7B4"/>